<dbReference type="GO" id="GO:0007039">
    <property type="term" value="P:protein catabolic process in the vacuole"/>
    <property type="evidence" value="ECO:0007669"/>
    <property type="project" value="TreeGrafter"/>
</dbReference>
<dbReference type="PANTHER" id="PTHR14534">
    <property type="entry name" value="VACUOLAR IMPORT AND DEGRADATION PROTEIN 24"/>
    <property type="match status" value="1"/>
</dbReference>
<evidence type="ECO:0000256" key="1">
    <source>
        <dbReference type="ARBA" id="ARBA00061469"/>
    </source>
</evidence>
<feature type="compositionally biased region" description="Polar residues" evidence="2">
    <location>
        <begin position="94"/>
        <end position="110"/>
    </location>
</feature>
<dbReference type="EMBL" id="ML178814">
    <property type="protein sequence ID" value="TFL07552.1"/>
    <property type="molecule type" value="Genomic_DNA"/>
</dbReference>
<dbReference type="STRING" id="1884261.A0A5C3R042"/>
<dbReference type="GO" id="GO:0043161">
    <property type="term" value="P:proteasome-mediated ubiquitin-dependent protein catabolic process"/>
    <property type="evidence" value="ECO:0007669"/>
    <property type="project" value="TreeGrafter"/>
</dbReference>
<dbReference type="OrthoDB" id="62at2759"/>
<dbReference type="GO" id="GO:0045721">
    <property type="term" value="P:negative regulation of gluconeogenesis"/>
    <property type="evidence" value="ECO:0007669"/>
    <property type="project" value="TreeGrafter"/>
</dbReference>
<name>A0A5C3R042_9AGAR</name>
<accession>A0A5C3R042</accession>
<dbReference type="PANTHER" id="PTHR14534:SF3">
    <property type="entry name" value="GID COMPLEX SUBUNIT 4 HOMOLOG"/>
    <property type="match status" value="1"/>
</dbReference>
<reference evidence="3 4" key="1">
    <citation type="journal article" date="2019" name="Nat. Ecol. Evol.">
        <title>Megaphylogeny resolves global patterns of mushroom evolution.</title>
        <authorList>
            <person name="Varga T."/>
            <person name="Krizsan K."/>
            <person name="Foldi C."/>
            <person name="Dima B."/>
            <person name="Sanchez-Garcia M."/>
            <person name="Sanchez-Ramirez S."/>
            <person name="Szollosi G.J."/>
            <person name="Szarkandi J.G."/>
            <person name="Papp V."/>
            <person name="Albert L."/>
            <person name="Andreopoulos W."/>
            <person name="Angelini C."/>
            <person name="Antonin V."/>
            <person name="Barry K.W."/>
            <person name="Bougher N.L."/>
            <person name="Buchanan P."/>
            <person name="Buyck B."/>
            <person name="Bense V."/>
            <person name="Catcheside P."/>
            <person name="Chovatia M."/>
            <person name="Cooper J."/>
            <person name="Damon W."/>
            <person name="Desjardin D."/>
            <person name="Finy P."/>
            <person name="Geml J."/>
            <person name="Haridas S."/>
            <person name="Hughes K."/>
            <person name="Justo A."/>
            <person name="Karasinski D."/>
            <person name="Kautmanova I."/>
            <person name="Kiss B."/>
            <person name="Kocsube S."/>
            <person name="Kotiranta H."/>
            <person name="LaButti K.M."/>
            <person name="Lechner B.E."/>
            <person name="Liimatainen K."/>
            <person name="Lipzen A."/>
            <person name="Lukacs Z."/>
            <person name="Mihaltcheva S."/>
            <person name="Morgado L.N."/>
            <person name="Niskanen T."/>
            <person name="Noordeloos M.E."/>
            <person name="Ohm R.A."/>
            <person name="Ortiz-Santana B."/>
            <person name="Ovrebo C."/>
            <person name="Racz N."/>
            <person name="Riley R."/>
            <person name="Savchenko A."/>
            <person name="Shiryaev A."/>
            <person name="Soop K."/>
            <person name="Spirin V."/>
            <person name="Szebenyi C."/>
            <person name="Tomsovsky M."/>
            <person name="Tulloss R.E."/>
            <person name="Uehling J."/>
            <person name="Grigoriev I.V."/>
            <person name="Vagvolgyi C."/>
            <person name="Papp T."/>
            <person name="Martin F.M."/>
            <person name="Miettinen O."/>
            <person name="Hibbett D.S."/>
            <person name="Nagy L.G."/>
        </authorList>
    </citation>
    <scope>NUCLEOTIDE SEQUENCE [LARGE SCALE GENOMIC DNA]</scope>
    <source>
        <strain evidence="3 4">CBS 309.79</strain>
    </source>
</reference>
<evidence type="ECO:0000256" key="2">
    <source>
        <dbReference type="SAM" id="MobiDB-lite"/>
    </source>
</evidence>
<feature type="region of interest" description="Disordered" evidence="2">
    <location>
        <begin position="375"/>
        <end position="397"/>
    </location>
</feature>
<dbReference type="GO" id="GO:0006623">
    <property type="term" value="P:protein targeting to vacuole"/>
    <property type="evidence" value="ECO:0007669"/>
    <property type="project" value="TreeGrafter"/>
</dbReference>
<feature type="region of interest" description="Disordered" evidence="2">
    <location>
        <begin position="91"/>
        <end position="195"/>
    </location>
</feature>
<dbReference type="GO" id="GO:0034657">
    <property type="term" value="C:GID complex"/>
    <property type="evidence" value="ECO:0007669"/>
    <property type="project" value="TreeGrafter"/>
</dbReference>
<evidence type="ECO:0000313" key="4">
    <source>
        <dbReference type="Proteomes" id="UP000305067"/>
    </source>
</evidence>
<organism evidence="3 4">
    <name type="scientific">Pterulicium gracile</name>
    <dbReference type="NCBI Taxonomy" id="1884261"/>
    <lineage>
        <taxon>Eukaryota</taxon>
        <taxon>Fungi</taxon>
        <taxon>Dikarya</taxon>
        <taxon>Basidiomycota</taxon>
        <taxon>Agaricomycotina</taxon>
        <taxon>Agaricomycetes</taxon>
        <taxon>Agaricomycetidae</taxon>
        <taxon>Agaricales</taxon>
        <taxon>Pleurotineae</taxon>
        <taxon>Pterulaceae</taxon>
        <taxon>Pterulicium</taxon>
    </lineage>
</organism>
<dbReference type="InterPro" id="IPR018618">
    <property type="entry name" value="GID4/10-like"/>
</dbReference>
<proteinExistence type="inferred from homology"/>
<dbReference type="AlphaFoldDB" id="A0A5C3R042"/>
<feature type="compositionally biased region" description="Polar residues" evidence="2">
    <location>
        <begin position="171"/>
        <end position="180"/>
    </location>
</feature>
<keyword evidence="4" id="KW-1185">Reference proteome</keyword>
<gene>
    <name evidence="3" type="ORF">BDV98DRAFT_558050</name>
</gene>
<comment type="similarity">
    <text evidence="1">Belongs to the GID4/VID24 family.</text>
</comment>
<dbReference type="Proteomes" id="UP000305067">
    <property type="component" value="Unassembled WGS sequence"/>
</dbReference>
<sequence>MPSEQTTIEQIAPETPQVQVKLCSHCHAVVLEPPRNRVEGQPLLCARCEEAPIQHHPHHRQICLDSFLPFPVAAAQEHNVLMEAPLGSRPQVDTIISTPLPATSFPNAQATDPPHSVDTAHATSALHCPSSSSHTPSRSPSRPSASLPDPHPKTPHHVSSHRSHPYPSQPNPHTQDNQDTSYRRFRPPGRPDPLLDITRLRVRSQNHHCLYPGAVFQGTQKSGRNSYDVSVTILDVNLPYFLCGYLRIRGLTDDWPELTTYFDAEIIGSRHGFLTQKWGADENADMSHWNRFPAFKRVKGDMARPGLTISDRDRGVVFMRWKEKFLVPDHRVQDVNGASFAGFYYVCVDFNPSQNPASPTKSEFDMQSHIPVAEDCSMSPNKSKRSRKLSVPSYAPRMSAPTATMNGFYYHQNSEPYQQLALHHLPDKTSPCFEFR</sequence>
<dbReference type="GO" id="GO:0005773">
    <property type="term" value="C:vacuole"/>
    <property type="evidence" value="ECO:0007669"/>
    <property type="project" value="GOC"/>
</dbReference>
<feature type="compositionally biased region" description="Low complexity" evidence="2">
    <location>
        <begin position="129"/>
        <end position="148"/>
    </location>
</feature>
<evidence type="ECO:0000313" key="3">
    <source>
        <dbReference type="EMBL" id="TFL07552.1"/>
    </source>
</evidence>
<feature type="compositionally biased region" description="Basic residues" evidence="2">
    <location>
        <begin position="153"/>
        <end position="164"/>
    </location>
</feature>
<protein>
    <submittedName>
        <fullName evidence="3">Vacuolar import and degradation protein-domain-containing protein</fullName>
    </submittedName>
</protein>
<dbReference type="Pfam" id="PF09783">
    <property type="entry name" value="Vac_ImportDeg"/>
    <property type="match status" value="1"/>
</dbReference>